<evidence type="ECO:0000256" key="1">
    <source>
        <dbReference type="SAM" id="MobiDB-lite"/>
    </source>
</evidence>
<feature type="compositionally biased region" description="Basic and acidic residues" evidence="1">
    <location>
        <begin position="179"/>
        <end position="192"/>
    </location>
</feature>
<feature type="compositionally biased region" description="Pro residues" evidence="1">
    <location>
        <begin position="193"/>
        <end position="203"/>
    </location>
</feature>
<dbReference type="Pfam" id="PF10382">
    <property type="entry name" value="ZGRF1-like_N"/>
    <property type="match status" value="1"/>
</dbReference>
<feature type="compositionally biased region" description="Low complexity" evidence="1">
    <location>
        <begin position="123"/>
        <end position="144"/>
    </location>
</feature>
<evidence type="ECO:0000313" key="3">
    <source>
        <dbReference type="EMBL" id="KAG6000398.1"/>
    </source>
</evidence>
<feature type="region of interest" description="Disordered" evidence="1">
    <location>
        <begin position="120"/>
        <end position="220"/>
    </location>
</feature>
<dbReference type="PANTHER" id="PTHR28535">
    <property type="entry name" value="ZINC FINGER GRF-TYPE CONTAINING 1"/>
    <property type="match status" value="1"/>
</dbReference>
<feature type="compositionally biased region" description="Basic and acidic residues" evidence="1">
    <location>
        <begin position="380"/>
        <end position="389"/>
    </location>
</feature>
<dbReference type="GO" id="GO:0035861">
    <property type="term" value="C:site of double-strand break"/>
    <property type="evidence" value="ECO:0007669"/>
    <property type="project" value="TreeGrafter"/>
</dbReference>
<feature type="compositionally biased region" description="Basic residues" evidence="1">
    <location>
        <begin position="758"/>
        <end position="767"/>
    </location>
</feature>
<feature type="region of interest" description="Disordered" evidence="1">
    <location>
        <begin position="441"/>
        <end position="789"/>
    </location>
</feature>
<reference evidence="3" key="1">
    <citation type="journal article" date="2020" name="bioRxiv">
        <title>Whole genome comparisons of ergot fungi reveals the divergence and evolution of species within the genus Claviceps are the result of varying mechanisms driving genome evolution and host range expansion.</title>
        <authorList>
            <person name="Wyka S.A."/>
            <person name="Mondo S.J."/>
            <person name="Liu M."/>
            <person name="Dettman J."/>
            <person name="Nalam V."/>
            <person name="Broders K.D."/>
        </authorList>
    </citation>
    <scope>NUCLEOTIDE SEQUENCE</scope>
    <source>
        <strain evidence="3">CCC 602</strain>
    </source>
</reference>
<organism evidence="3 4">
    <name type="scientific">Claviceps pusilla</name>
    <dbReference type="NCBI Taxonomy" id="123648"/>
    <lineage>
        <taxon>Eukaryota</taxon>
        <taxon>Fungi</taxon>
        <taxon>Dikarya</taxon>
        <taxon>Ascomycota</taxon>
        <taxon>Pezizomycotina</taxon>
        <taxon>Sordariomycetes</taxon>
        <taxon>Hypocreomycetidae</taxon>
        <taxon>Hypocreales</taxon>
        <taxon>Clavicipitaceae</taxon>
        <taxon>Claviceps</taxon>
    </lineage>
</organism>
<feature type="region of interest" description="Disordered" evidence="1">
    <location>
        <begin position="926"/>
        <end position="1019"/>
    </location>
</feature>
<dbReference type="AlphaFoldDB" id="A0A9P7N9V5"/>
<feature type="compositionally biased region" description="Acidic residues" evidence="1">
    <location>
        <begin position="505"/>
        <end position="514"/>
    </location>
</feature>
<accession>A0A9P7N9V5</accession>
<feature type="compositionally biased region" description="Pro residues" evidence="1">
    <location>
        <begin position="961"/>
        <end position="979"/>
    </location>
</feature>
<protein>
    <recommendedName>
        <fullName evidence="2">5'-3' DNA helicase ZGRF1-like N-terminal domain-containing protein</fullName>
    </recommendedName>
</protein>
<dbReference type="InterPro" id="IPR018838">
    <property type="entry name" value="ZGRF1-like_N"/>
</dbReference>
<evidence type="ECO:0000313" key="4">
    <source>
        <dbReference type="Proteomes" id="UP000748025"/>
    </source>
</evidence>
<feature type="domain" description="5'-3' DNA helicase ZGRF1-like N-terminal" evidence="2">
    <location>
        <begin position="25"/>
        <end position="106"/>
    </location>
</feature>
<dbReference type="PANTHER" id="PTHR28535:SF1">
    <property type="entry name" value="PROTEIN ZGRF1"/>
    <property type="match status" value="1"/>
</dbReference>
<keyword evidence="4" id="KW-1185">Reference proteome</keyword>
<dbReference type="GO" id="GO:0005634">
    <property type="term" value="C:nucleus"/>
    <property type="evidence" value="ECO:0007669"/>
    <property type="project" value="TreeGrafter"/>
</dbReference>
<feature type="compositionally biased region" description="Basic and acidic residues" evidence="1">
    <location>
        <begin position="338"/>
        <end position="347"/>
    </location>
</feature>
<feature type="compositionally biased region" description="Polar residues" evidence="1">
    <location>
        <begin position="406"/>
        <end position="418"/>
    </location>
</feature>
<dbReference type="EMBL" id="SRPW01001532">
    <property type="protein sequence ID" value="KAG6000398.1"/>
    <property type="molecule type" value="Genomic_DNA"/>
</dbReference>
<dbReference type="OrthoDB" id="6513042at2759"/>
<feature type="region of interest" description="Disordered" evidence="1">
    <location>
        <begin position="258"/>
        <end position="418"/>
    </location>
</feature>
<dbReference type="GO" id="GO:0006302">
    <property type="term" value="P:double-strand break repair"/>
    <property type="evidence" value="ECO:0007669"/>
    <property type="project" value="TreeGrafter"/>
</dbReference>
<feature type="compositionally biased region" description="Polar residues" evidence="1">
    <location>
        <begin position="302"/>
        <end position="313"/>
    </location>
</feature>
<feature type="compositionally biased region" description="Basic and acidic residues" evidence="1">
    <location>
        <begin position="441"/>
        <end position="454"/>
    </location>
</feature>
<sequence length="1019" mass="108895">MSHAVRRVTTSAAPSGEALPTTATVLDYNCLFTHDLKRKQKRWQDGKLKYHTFNKKIMVYDDRGNFIGDAHWHAGGPLEEDEELDLDRGAAIVQVADYIGSREQDLTEVLDKRAREVEKRRATAAAKTPAPGRVRAGPAAGTAAESTPVRMIHRPLSSIVPSPASGPLGRASIPSRSPYEARKADGLGEPRGEAPPPPPPPPPARKRRRSPSPPSKAGFARSLFGAALSLSSSAGGSANRTAWAALRERGVNAHALAVSSAETSDDDVVVLGERPRTKASSLHRSRRKAQTMDDEIVEQRSVETSGIHGSTDNTESRPFKRATHILRGERQPTPASDKSSEKNETNKPPRRTAMAHQEKHGKTTSKSAASDPPDSAPPKPQERRTELRIRSRKRRGLLVVAEKRQGQQAPQSSIAAELSEQNINGASAVAGQKLPADLTKLDDYKSKATPEHTSESTMAPEAGFGGDSASHYLAPSPYDQPEDADRLSSDSTPGDVVATDKPSEPPEEMADDVTECLKASDSIEVEDSRTHISLDSDTTSTARPKAEEVEAGASQRAYEERPELPDIVEAQASRGSAISEVPPASISTDEESDLPPVEAQESRRSNKSEVPPANMSTDEESDDFPPARKSTWRRKRVEPPPPSEEMTALHNSEVMPANMSTDEESEDFSLARKTKRPRKKAEPPPSSEEMPAQLAPARRRSARMKRNSQADTALGHSSGESDCEKSRERRPSAQTDGLLEADTAGNSSEDEVSDCASRKRPPKRRQPKKDCELTGAHQTAIPAGPRIKRLARKSVKSKEIFGFIPSLETGQTAPSPFAMTATRIGVVGRPPTALTRLPGISLTIKPPGLCGRDSGSNDKHADTVQEPISGGQHGQDEVAAERGPDDVDAVAMAARPVAAAASASASALDQAPAGLLASTENVVSNRGLPPRAKIANPATRGKKAARKTDAAGQAPQHVVPFEPPQPVRPVPKAKPPGPSGPSAARDAPSLPGFSTAKGGAWSAHAEDLLGMTRPTGKRT</sequence>
<name>A0A9P7N9V5_9HYPO</name>
<comment type="caution">
    <text evidence="3">The sequence shown here is derived from an EMBL/GenBank/DDBJ whole genome shotgun (WGS) entry which is preliminary data.</text>
</comment>
<evidence type="ECO:0000259" key="2">
    <source>
        <dbReference type="Pfam" id="PF10382"/>
    </source>
</evidence>
<proteinExistence type="predicted"/>
<feature type="region of interest" description="Disordered" evidence="1">
    <location>
        <begin position="852"/>
        <end position="881"/>
    </location>
</feature>
<gene>
    <name evidence="3" type="ORF">E4U43_001609</name>
</gene>
<feature type="compositionally biased region" description="Basic and acidic residues" evidence="1">
    <location>
        <begin position="722"/>
        <end position="731"/>
    </location>
</feature>
<feature type="compositionally biased region" description="Basic residues" evidence="1">
    <location>
        <begin position="697"/>
        <end position="706"/>
    </location>
</feature>
<dbReference type="InterPro" id="IPR052800">
    <property type="entry name" value="DNA_Repair_Helicase_ZGRF1"/>
</dbReference>
<dbReference type="Proteomes" id="UP000748025">
    <property type="component" value="Unassembled WGS sequence"/>
</dbReference>